<reference evidence="1 2" key="1">
    <citation type="submission" date="2023-08" db="EMBL/GenBank/DDBJ databases">
        <title>Functional and genomic diversity of the sorghum phyllosphere microbiome.</title>
        <authorList>
            <person name="Shade A."/>
        </authorList>
    </citation>
    <scope>NUCLEOTIDE SEQUENCE [LARGE SCALE GENOMIC DNA]</scope>
    <source>
        <strain evidence="1 2">SORGH_AS_0335</strain>
    </source>
</reference>
<sequence length="183" mass="19320">MSQAVEKMIDVWSLEGRLQHLLYSPRGRVEGALLDVDSVPVQFVLAPHDEAAAQAFAALRPGQSLVAEGTVVPPRGDAPHEVYALERLVAVDGQPPAVQEAVRQVQGRVVRLHHARHGEPNGVVLDSGDFVHTRPDGFARLGLKPGDAVTASGPARALQGGAGHVVEAHTVNGKALPAPKPHK</sequence>
<organism evidence="1 2">
    <name type="scientific">Paracidovorax wautersii</name>
    <dbReference type="NCBI Taxonomy" id="1177982"/>
    <lineage>
        <taxon>Bacteria</taxon>
        <taxon>Pseudomonadati</taxon>
        <taxon>Pseudomonadota</taxon>
        <taxon>Betaproteobacteria</taxon>
        <taxon>Burkholderiales</taxon>
        <taxon>Comamonadaceae</taxon>
        <taxon>Paracidovorax</taxon>
    </lineage>
</organism>
<dbReference type="RefSeq" id="WP_309827509.1">
    <property type="nucleotide sequence ID" value="NZ_JAVIZX010000001.1"/>
</dbReference>
<dbReference type="EMBL" id="JAVIZX010000001">
    <property type="protein sequence ID" value="MDR6213739.1"/>
    <property type="molecule type" value="Genomic_DNA"/>
</dbReference>
<gene>
    <name evidence="1" type="ORF">QE399_001428</name>
</gene>
<evidence type="ECO:0000313" key="1">
    <source>
        <dbReference type="EMBL" id="MDR6213739.1"/>
    </source>
</evidence>
<protein>
    <submittedName>
        <fullName evidence="1">Uncharacterized protein</fullName>
    </submittedName>
</protein>
<evidence type="ECO:0000313" key="2">
    <source>
        <dbReference type="Proteomes" id="UP001267710"/>
    </source>
</evidence>
<proteinExistence type="predicted"/>
<name>A0ABU1I931_9BURK</name>
<accession>A0ABU1I931</accession>
<keyword evidence="2" id="KW-1185">Reference proteome</keyword>
<comment type="caution">
    <text evidence="1">The sequence shown here is derived from an EMBL/GenBank/DDBJ whole genome shotgun (WGS) entry which is preliminary data.</text>
</comment>
<dbReference type="Proteomes" id="UP001267710">
    <property type="component" value="Unassembled WGS sequence"/>
</dbReference>